<dbReference type="eggNOG" id="COG0489">
    <property type="taxonomic scope" value="Bacteria"/>
</dbReference>
<reference evidence="3 4" key="1">
    <citation type="submission" date="2014-02" db="EMBL/GenBank/DDBJ databases">
        <title>Draft Genome of Hylemonella gracilis isolated from the Niagara River.</title>
        <authorList>
            <person name="Pawlowski D.R."/>
            <person name="Koudelka G.B."/>
        </authorList>
    </citation>
    <scope>NUCLEOTIDE SEQUENCE [LARGE SCALE GENOMIC DNA]</scope>
    <source>
        <strain evidence="3 4">Niagara R</strain>
    </source>
</reference>
<dbReference type="SUPFAM" id="SSF160246">
    <property type="entry name" value="EspE N-terminal domain-like"/>
    <property type="match status" value="1"/>
</dbReference>
<dbReference type="CDD" id="cd05387">
    <property type="entry name" value="BY-kinase"/>
    <property type="match status" value="1"/>
</dbReference>
<dbReference type="NCBIfam" id="TIGR01007">
    <property type="entry name" value="eps_fam"/>
    <property type="match status" value="1"/>
</dbReference>
<dbReference type="GO" id="GO:0005524">
    <property type="term" value="F:ATP binding"/>
    <property type="evidence" value="ECO:0007669"/>
    <property type="project" value="UniProtKB-KW"/>
</dbReference>
<keyword evidence="2" id="KW-0067">ATP-binding</keyword>
<gene>
    <name evidence="3" type="ORF">AZ34_13440</name>
</gene>
<dbReference type="RefSeq" id="WP_035608798.1">
    <property type="nucleotide sequence ID" value="NZ_JEMG01000001.1"/>
</dbReference>
<proteinExistence type="predicted"/>
<sequence length="296" mass="31934">MNLPALIYGQPNPPQGEERRIGEILVAHGRLSPQDAARVINRQKLDQRPFGEVALELKVISRSDIEFALSKQFDYPYLIDKDTSLSADLIAAYQPFSQAGENLRAVRSQLMLRWFNNDAQRKVLAVVSPGQGDGRSFIAANLAIVFAQHGERTLLIDGDLRSPRARGQHALFKLTGGTGLSAILAGRAGMEVAQAVPGLPGLVVLPAGAIPPNPQELLGRMSFPRLLTDVSDAFDVILIDTPSGMQYADAEIIASRAGAAMMVTRRNQSLLPDAALLARRLRDDDVALVGAVLNDA</sequence>
<evidence type="ECO:0000313" key="4">
    <source>
        <dbReference type="Proteomes" id="UP000023268"/>
    </source>
</evidence>
<dbReference type="AlphaFoldDB" id="A0A016XK79"/>
<name>A0A016XK79_9BURK</name>
<evidence type="ECO:0000313" key="3">
    <source>
        <dbReference type="EMBL" id="EYC51962.1"/>
    </source>
</evidence>
<dbReference type="Gene3D" id="3.40.50.300">
    <property type="entry name" value="P-loop containing nucleotide triphosphate hydrolases"/>
    <property type="match status" value="1"/>
</dbReference>
<dbReference type="InterPro" id="IPR037257">
    <property type="entry name" value="T2SS_E_N_sf"/>
</dbReference>
<organism evidence="3 4">
    <name type="scientific">Hylemonella gracilis str. Niagara R</name>
    <dbReference type="NCBI Taxonomy" id="1458275"/>
    <lineage>
        <taxon>Bacteria</taxon>
        <taxon>Pseudomonadati</taxon>
        <taxon>Pseudomonadota</taxon>
        <taxon>Betaproteobacteria</taxon>
        <taxon>Burkholderiales</taxon>
        <taxon>Comamonadaceae</taxon>
        <taxon>Hylemonella</taxon>
    </lineage>
</organism>
<comment type="caution">
    <text evidence="3">The sequence shown here is derived from an EMBL/GenBank/DDBJ whole genome shotgun (WGS) entry which is preliminary data.</text>
</comment>
<keyword evidence="1" id="KW-0547">Nucleotide-binding</keyword>
<dbReference type="NCBIfam" id="TIGR03029">
    <property type="entry name" value="EpsG"/>
    <property type="match status" value="1"/>
</dbReference>
<accession>A0A016XK79</accession>
<evidence type="ECO:0000256" key="1">
    <source>
        <dbReference type="ARBA" id="ARBA00022741"/>
    </source>
</evidence>
<dbReference type="InterPro" id="IPR050445">
    <property type="entry name" value="Bact_polysacc_biosynth/exp"/>
</dbReference>
<dbReference type="PANTHER" id="PTHR32309:SF31">
    <property type="entry name" value="CAPSULAR EXOPOLYSACCHARIDE FAMILY"/>
    <property type="match status" value="1"/>
</dbReference>
<dbReference type="SUPFAM" id="SSF52540">
    <property type="entry name" value="P-loop containing nucleoside triphosphate hydrolases"/>
    <property type="match status" value="1"/>
</dbReference>
<dbReference type="InterPro" id="IPR027417">
    <property type="entry name" value="P-loop_NTPase"/>
</dbReference>
<dbReference type="EMBL" id="JEMG01000001">
    <property type="protein sequence ID" value="EYC51962.1"/>
    <property type="molecule type" value="Genomic_DNA"/>
</dbReference>
<dbReference type="PANTHER" id="PTHR32309">
    <property type="entry name" value="TYROSINE-PROTEIN KINASE"/>
    <property type="match status" value="1"/>
</dbReference>
<dbReference type="STRING" id="1458275.AZ34_13440"/>
<dbReference type="InterPro" id="IPR005702">
    <property type="entry name" value="Wzc-like_C"/>
</dbReference>
<protein>
    <submittedName>
        <fullName evidence="3">Chain-length determining protein</fullName>
    </submittedName>
</protein>
<dbReference type="OrthoDB" id="9808257at2"/>
<evidence type="ECO:0000256" key="2">
    <source>
        <dbReference type="ARBA" id="ARBA00022840"/>
    </source>
</evidence>
<dbReference type="Proteomes" id="UP000023268">
    <property type="component" value="Unassembled WGS sequence"/>
</dbReference>
<dbReference type="InterPro" id="IPR017479">
    <property type="entry name" value="Tyr_kinase_chain_length_EpsG"/>
</dbReference>